<evidence type="ECO:0000256" key="8">
    <source>
        <dbReference type="ARBA" id="ARBA00022679"/>
    </source>
</evidence>
<evidence type="ECO:0000313" key="13">
    <source>
        <dbReference type="EMBL" id="SDB13016.1"/>
    </source>
</evidence>
<dbReference type="STRING" id="665467.SAMN02982931_00976"/>
<evidence type="ECO:0000256" key="9">
    <source>
        <dbReference type="ARBA" id="ARBA00023098"/>
    </source>
</evidence>
<keyword evidence="5" id="KW-0444">Lipid biosynthesis</keyword>
<dbReference type="RefSeq" id="WP_090875109.1">
    <property type="nucleotide sequence ID" value="NZ_FMXQ01000002.1"/>
</dbReference>
<dbReference type="InterPro" id="IPR003835">
    <property type="entry name" value="Glyco_trans_19"/>
</dbReference>
<organism evidence="13 14">
    <name type="scientific">Bauldia litoralis</name>
    <dbReference type="NCBI Taxonomy" id="665467"/>
    <lineage>
        <taxon>Bacteria</taxon>
        <taxon>Pseudomonadati</taxon>
        <taxon>Pseudomonadota</taxon>
        <taxon>Alphaproteobacteria</taxon>
        <taxon>Hyphomicrobiales</taxon>
        <taxon>Kaistiaceae</taxon>
        <taxon>Bauldia</taxon>
    </lineage>
</organism>
<evidence type="ECO:0000256" key="3">
    <source>
        <dbReference type="ARBA" id="ARBA00012687"/>
    </source>
</evidence>
<keyword evidence="8" id="KW-0808">Transferase</keyword>
<dbReference type="EC" id="2.4.1.182" evidence="3 11"/>
<dbReference type="AlphaFoldDB" id="A0A1G6AX74"/>
<dbReference type="OrthoDB" id="9801642at2"/>
<comment type="similarity">
    <text evidence="2">Belongs to the LpxB family.</text>
</comment>
<comment type="function">
    <text evidence="1">Condensation of UDP-2,3-diacylglucosamine and 2,3-diacylglucosamine-1-phosphate to form lipid A disaccharide, a precursor of lipid A, a phosphorylated glycolipid that anchors the lipopolysaccharide to the outer membrane of the cell.</text>
</comment>
<dbReference type="SUPFAM" id="SSF53756">
    <property type="entry name" value="UDP-Glycosyltransferase/glycogen phosphorylase"/>
    <property type="match status" value="1"/>
</dbReference>
<keyword evidence="6" id="KW-0441">Lipid A biosynthesis</keyword>
<dbReference type="GO" id="GO:0009245">
    <property type="term" value="P:lipid A biosynthetic process"/>
    <property type="evidence" value="ECO:0007669"/>
    <property type="project" value="UniProtKB-UniRule"/>
</dbReference>
<dbReference type="Pfam" id="PF02684">
    <property type="entry name" value="LpxB"/>
    <property type="match status" value="1"/>
</dbReference>
<accession>A0A1G6AX74</accession>
<gene>
    <name evidence="13" type="ORF">SAMN02982931_00976</name>
</gene>
<evidence type="ECO:0000256" key="5">
    <source>
        <dbReference type="ARBA" id="ARBA00022516"/>
    </source>
</evidence>
<dbReference type="GO" id="GO:0016020">
    <property type="term" value="C:membrane"/>
    <property type="evidence" value="ECO:0007669"/>
    <property type="project" value="GOC"/>
</dbReference>
<dbReference type="PANTHER" id="PTHR30372:SF4">
    <property type="entry name" value="LIPID-A-DISACCHARIDE SYNTHASE, MITOCHONDRIAL-RELATED"/>
    <property type="match status" value="1"/>
</dbReference>
<evidence type="ECO:0000256" key="2">
    <source>
        <dbReference type="ARBA" id="ARBA00007868"/>
    </source>
</evidence>
<keyword evidence="14" id="KW-1185">Reference proteome</keyword>
<proteinExistence type="inferred from homology"/>
<protein>
    <recommendedName>
        <fullName evidence="4 11">Lipid-A-disaccharide synthase</fullName>
        <ecNumber evidence="3 11">2.4.1.182</ecNumber>
    </recommendedName>
</protein>
<evidence type="ECO:0000256" key="6">
    <source>
        <dbReference type="ARBA" id="ARBA00022556"/>
    </source>
</evidence>
<dbReference type="GO" id="GO:0005543">
    <property type="term" value="F:phospholipid binding"/>
    <property type="evidence" value="ECO:0007669"/>
    <property type="project" value="TreeGrafter"/>
</dbReference>
<comment type="catalytic activity">
    <reaction evidence="10">
        <text>a lipid X + a UDP-2-N,3-O-bis[(3R)-3-hydroxyacyl]-alpha-D-glucosamine = a lipid A disaccharide + UDP + H(+)</text>
        <dbReference type="Rhea" id="RHEA:67828"/>
        <dbReference type="ChEBI" id="CHEBI:15378"/>
        <dbReference type="ChEBI" id="CHEBI:58223"/>
        <dbReference type="ChEBI" id="CHEBI:137748"/>
        <dbReference type="ChEBI" id="CHEBI:176338"/>
        <dbReference type="ChEBI" id="CHEBI:176343"/>
        <dbReference type="EC" id="2.4.1.182"/>
    </reaction>
</comment>
<feature type="region of interest" description="Disordered" evidence="12">
    <location>
        <begin position="387"/>
        <end position="410"/>
    </location>
</feature>
<evidence type="ECO:0000256" key="1">
    <source>
        <dbReference type="ARBA" id="ARBA00002056"/>
    </source>
</evidence>
<keyword evidence="9" id="KW-0443">Lipid metabolism</keyword>
<evidence type="ECO:0000256" key="10">
    <source>
        <dbReference type="ARBA" id="ARBA00048975"/>
    </source>
</evidence>
<dbReference type="PANTHER" id="PTHR30372">
    <property type="entry name" value="LIPID-A-DISACCHARIDE SYNTHASE"/>
    <property type="match status" value="1"/>
</dbReference>
<feature type="compositionally biased region" description="Basic residues" evidence="12">
    <location>
        <begin position="389"/>
        <end position="403"/>
    </location>
</feature>
<dbReference type="EMBL" id="FMXQ01000002">
    <property type="protein sequence ID" value="SDB13016.1"/>
    <property type="molecule type" value="Genomic_DNA"/>
</dbReference>
<name>A0A1G6AX74_9HYPH</name>
<evidence type="ECO:0000256" key="12">
    <source>
        <dbReference type="SAM" id="MobiDB-lite"/>
    </source>
</evidence>
<dbReference type="NCBIfam" id="TIGR00215">
    <property type="entry name" value="lpxB"/>
    <property type="match status" value="1"/>
</dbReference>
<sequence length="410" mass="44888">MTGKVFTAFLIAGEESGDHLGARLMEAMKERLGDDVRFVGVGGSRMEAHGMTSQFPMHEIAYHGVSAIIANVHRILAKMHRTAKAVTTANPDVLVIIDCPGFNLGVARRVRKWAPTIPIVEYVSPTVWVWRPGRAPWISGFVDHLLAILPFEPAVHERLGGPACTYVGHPLTQRLDRIRPASGERIPVAEAERPTLIVLPGSRHGEISRLMEPFGEAVSELVARHGPVEVVLPAVARLADEIRTRAESWKVKPTIIVGEEEKYAAFRRANLALAASGTVTLELALSGVPMVVAYKTDFIVRPFKRSLSRINSFVLANLITGTNEIPEFLDGTATPRNLADALGKLTTDSPERQAQLTAFARIDDLMRLEKGTPSGLAADIVIETARRGPTARRTRRGARRPVQRRLETGT</sequence>
<evidence type="ECO:0000256" key="4">
    <source>
        <dbReference type="ARBA" id="ARBA00020902"/>
    </source>
</evidence>
<reference evidence="13 14" key="1">
    <citation type="submission" date="2016-10" db="EMBL/GenBank/DDBJ databases">
        <authorList>
            <person name="de Groot N.N."/>
        </authorList>
    </citation>
    <scope>NUCLEOTIDE SEQUENCE [LARGE SCALE GENOMIC DNA]</scope>
    <source>
        <strain evidence="13 14">ATCC 35022</strain>
    </source>
</reference>
<evidence type="ECO:0000256" key="11">
    <source>
        <dbReference type="NCBIfam" id="TIGR00215"/>
    </source>
</evidence>
<dbReference type="Proteomes" id="UP000199071">
    <property type="component" value="Unassembled WGS sequence"/>
</dbReference>
<evidence type="ECO:0000256" key="7">
    <source>
        <dbReference type="ARBA" id="ARBA00022676"/>
    </source>
</evidence>
<evidence type="ECO:0000313" key="14">
    <source>
        <dbReference type="Proteomes" id="UP000199071"/>
    </source>
</evidence>
<dbReference type="GO" id="GO:0008915">
    <property type="term" value="F:lipid-A-disaccharide synthase activity"/>
    <property type="evidence" value="ECO:0007669"/>
    <property type="project" value="UniProtKB-UniRule"/>
</dbReference>
<keyword evidence="7" id="KW-0328">Glycosyltransferase</keyword>